<sequence>MAVPSQMQTRIHTPGLRQLDVRYVKLDPLGSGQFGIVYKAFNVNTGRFLAVTVISQLKQDAGRKEMWYRALKREVETLSELKHVQETFSAVAPKLTIFSETARLNPAKRASAVQMLIKYFGGEGFSTPRNPPLSRTKLKIRTEAELHYDPMELDDRSFKGIQEVPKRSSNPTPVCKLSRLQARVLG</sequence>
<organism evidence="1 2">
    <name type="scientific">Penicillium coprophilum</name>
    <dbReference type="NCBI Taxonomy" id="36646"/>
    <lineage>
        <taxon>Eukaryota</taxon>
        <taxon>Fungi</taxon>
        <taxon>Dikarya</taxon>
        <taxon>Ascomycota</taxon>
        <taxon>Pezizomycotina</taxon>
        <taxon>Eurotiomycetes</taxon>
        <taxon>Eurotiomycetidae</taxon>
        <taxon>Eurotiales</taxon>
        <taxon>Aspergillaceae</taxon>
        <taxon>Penicillium</taxon>
    </lineage>
</organism>
<name>A0A1V6UIP9_9EURO</name>
<dbReference type="EMBL" id="MDDG01000009">
    <property type="protein sequence ID" value="OQE37893.1"/>
    <property type="molecule type" value="Genomic_DNA"/>
</dbReference>
<accession>A0A1V6UIP9</accession>
<dbReference type="InterPro" id="IPR011009">
    <property type="entry name" value="Kinase-like_dom_sf"/>
</dbReference>
<proteinExistence type="predicted"/>
<dbReference type="Gene3D" id="3.30.200.20">
    <property type="entry name" value="Phosphorylase Kinase, domain 1"/>
    <property type="match status" value="1"/>
</dbReference>
<protein>
    <recommendedName>
        <fullName evidence="3">Protein kinase domain-containing protein</fullName>
    </recommendedName>
</protein>
<dbReference type="Proteomes" id="UP000191500">
    <property type="component" value="Unassembled WGS sequence"/>
</dbReference>
<gene>
    <name evidence="1" type="ORF">PENCOP_c009G03794</name>
</gene>
<evidence type="ECO:0000313" key="1">
    <source>
        <dbReference type="EMBL" id="OQE37893.1"/>
    </source>
</evidence>
<evidence type="ECO:0000313" key="2">
    <source>
        <dbReference type="Proteomes" id="UP000191500"/>
    </source>
</evidence>
<dbReference type="STRING" id="36646.A0A1V6UIP9"/>
<dbReference type="SUPFAM" id="SSF56112">
    <property type="entry name" value="Protein kinase-like (PK-like)"/>
    <property type="match status" value="1"/>
</dbReference>
<keyword evidence="2" id="KW-1185">Reference proteome</keyword>
<comment type="caution">
    <text evidence="1">The sequence shown here is derived from an EMBL/GenBank/DDBJ whole genome shotgun (WGS) entry which is preliminary data.</text>
</comment>
<reference evidence="2" key="1">
    <citation type="journal article" date="2017" name="Nat. Microbiol.">
        <title>Global analysis of biosynthetic gene clusters reveals vast potential of secondary metabolite production in Penicillium species.</title>
        <authorList>
            <person name="Nielsen J.C."/>
            <person name="Grijseels S."/>
            <person name="Prigent S."/>
            <person name="Ji B."/>
            <person name="Dainat J."/>
            <person name="Nielsen K.F."/>
            <person name="Frisvad J.C."/>
            <person name="Workman M."/>
            <person name="Nielsen J."/>
        </authorList>
    </citation>
    <scope>NUCLEOTIDE SEQUENCE [LARGE SCALE GENOMIC DNA]</scope>
    <source>
        <strain evidence="2">IBT 31321</strain>
    </source>
</reference>
<dbReference type="AlphaFoldDB" id="A0A1V6UIP9"/>
<evidence type="ECO:0008006" key="3">
    <source>
        <dbReference type="Google" id="ProtNLM"/>
    </source>
</evidence>